<feature type="transmembrane region" description="Helical" evidence="1">
    <location>
        <begin position="55"/>
        <end position="75"/>
    </location>
</feature>
<proteinExistence type="predicted"/>
<dbReference type="GeneID" id="28490366"/>
<reference evidence="2 3" key="2">
    <citation type="journal article" date="2016" name="Int. J. Syst. Evol. Microbiol.">
        <title>Pyrococcus kukulkanii sp. nov., a hyperthermophilic, piezophilic archaeon isolated from a deep-sea hydrothermal vent.</title>
        <authorList>
            <person name="Callac N."/>
            <person name="Oger P."/>
            <person name="Lesongeur F."/>
            <person name="Rattray J.E."/>
            <person name="Vannier P."/>
            <person name="Michoud G."/>
            <person name="Beauverger M."/>
            <person name="Gayet N."/>
            <person name="Rouxel O."/>
            <person name="Jebbar M."/>
            <person name="Godfroy A."/>
        </authorList>
    </citation>
    <scope>NUCLEOTIDE SEQUENCE [LARGE SCALE GENOMIC DNA]</scope>
    <source>
        <strain evidence="2 3">NCB100</strain>
    </source>
</reference>
<keyword evidence="1" id="KW-0812">Transmembrane</keyword>
<dbReference type="KEGG" id="pyc:TQ32_01000"/>
<dbReference type="STRING" id="1609559.TQ32_01000"/>
<feature type="transmembrane region" description="Helical" evidence="1">
    <location>
        <begin position="96"/>
        <end position="118"/>
    </location>
</feature>
<reference evidence="3" key="1">
    <citation type="submission" date="2015-02" db="EMBL/GenBank/DDBJ databases">
        <title>Pyrococcus kukulkanii sp. nov., a novel hyperthermophilic archaeon isolated from a deep-sea hydrothermal vent at the Guaymas Basin.</title>
        <authorList>
            <person name="Oger P.M."/>
            <person name="Callac N."/>
            <person name="Jebbar M."/>
            <person name="Godfroy A."/>
        </authorList>
    </citation>
    <scope>NUCLEOTIDE SEQUENCE [LARGE SCALE GENOMIC DNA]</scope>
    <source>
        <strain evidence="3">NCB100</strain>
    </source>
</reference>
<organism evidence="2 3">
    <name type="scientific">Pyrococcus kukulkanii</name>
    <dbReference type="NCBI Taxonomy" id="1609559"/>
    <lineage>
        <taxon>Archaea</taxon>
        <taxon>Methanobacteriati</taxon>
        <taxon>Methanobacteriota</taxon>
        <taxon>Thermococci</taxon>
        <taxon>Thermococcales</taxon>
        <taxon>Thermococcaceae</taxon>
        <taxon>Pyrococcus</taxon>
    </lineage>
</organism>
<keyword evidence="1" id="KW-1133">Transmembrane helix</keyword>
<dbReference type="AlphaFoldDB" id="A0A127B8W8"/>
<feature type="transmembrane region" description="Helical" evidence="1">
    <location>
        <begin position="153"/>
        <end position="172"/>
    </location>
</feature>
<dbReference type="PATRIC" id="fig|1609559.3.peg.209"/>
<dbReference type="Proteomes" id="UP000070587">
    <property type="component" value="Chromosome"/>
</dbReference>
<evidence type="ECO:0000313" key="3">
    <source>
        <dbReference type="Proteomes" id="UP000070587"/>
    </source>
</evidence>
<accession>A0A127B8W8</accession>
<feature type="transmembrane region" description="Helical" evidence="1">
    <location>
        <begin position="124"/>
        <end position="141"/>
    </location>
</feature>
<keyword evidence="1" id="KW-0472">Membrane</keyword>
<dbReference type="RefSeq" id="WP_068320167.1">
    <property type="nucleotide sequence ID" value="NZ_CP010835.1"/>
</dbReference>
<evidence type="ECO:0000256" key="1">
    <source>
        <dbReference type="SAM" id="Phobius"/>
    </source>
</evidence>
<sequence>MLSEKLLVLLFFVFSIIYGRFIYVGKTIKGIRVSLTFLLTLYIAGKVLLESDTGFWGLLVPVLVFYLTAISYYSYLEVTGRLDSFLEGRKKRKWGLSDALALVVLILLFEVIPLVAVYLATRSLFLSIVVGFGSGLFLFTLPEIDRGLFRQVFNIYTIITVITAVTLALGVYV</sequence>
<feature type="transmembrane region" description="Helical" evidence="1">
    <location>
        <begin position="6"/>
        <end position="23"/>
    </location>
</feature>
<name>A0A127B8W8_9EURY</name>
<protein>
    <submittedName>
        <fullName evidence="2">Uncharacterized protein</fullName>
    </submittedName>
</protein>
<dbReference type="OrthoDB" id="102335at2157"/>
<gene>
    <name evidence="2" type="ORF">TQ32_01000</name>
</gene>
<dbReference type="EMBL" id="CP010835">
    <property type="protein sequence ID" value="AMM53229.1"/>
    <property type="molecule type" value="Genomic_DNA"/>
</dbReference>
<feature type="transmembrane region" description="Helical" evidence="1">
    <location>
        <begin position="30"/>
        <end position="49"/>
    </location>
</feature>
<evidence type="ECO:0000313" key="2">
    <source>
        <dbReference type="EMBL" id="AMM53229.1"/>
    </source>
</evidence>